<dbReference type="RefSeq" id="WP_377473448.1">
    <property type="nucleotide sequence ID" value="NZ_JBHLWN010000105.1"/>
</dbReference>
<dbReference type="Pfam" id="PF21516">
    <property type="entry name" value="YqeH-like_C"/>
    <property type="match status" value="1"/>
</dbReference>
<protein>
    <submittedName>
        <fullName evidence="2">Ribosome biogenesis GTPase YqeH</fullName>
    </submittedName>
</protein>
<keyword evidence="3" id="KW-1185">Reference proteome</keyword>
<accession>A0ABV6DT75</accession>
<dbReference type="PROSITE" id="PS51721">
    <property type="entry name" value="G_CP"/>
    <property type="match status" value="1"/>
</dbReference>
<dbReference type="NCBIfam" id="TIGR03597">
    <property type="entry name" value="GTPase_YqeH"/>
    <property type="match status" value="1"/>
</dbReference>
<dbReference type="EMBL" id="JBHLWN010000105">
    <property type="protein sequence ID" value="MFC0215856.1"/>
    <property type="molecule type" value="Genomic_DNA"/>
</dbReference>
<evidence type="ECO:0000259" key="1">
    <source>
        <dbReference type="PROSITE" id="PS51721"/>
    </source>
</evidence>
<reference evidence="2 3" key="1">
    <citation type="submission" date="2024-09" db="EMBL/GenBank/DDBJ databases">
        <authorList>
            <person name="Sun Q."/>
            <person name="Mori K."/>
        </authorList>
    </citation>
    <scope>NUCLEOTIDE SEQUENCE [LARGE SCALE GENOMIC DNA]</scope>
    <source>
        <strain evidence="2 3">CCM 7759</strain>
    </source>
</reference>
<feature type="domain" description="CP-type G" evidence="1">
    <location>
        <begin position="64"/>
        <end position="231"/>
    </location>
</feature>
<dbReference type="SUPFAM" id="SSF52540">
    <property type="entry name" value="P-loop containing nucleoside triphosphate hydrolases"/>
    <property type="match status" value="1"/>
</dbReference>
<comment type="caution">
    <text evidence="2">The sequence shown here is derived from an EMBL/GenBank/DDBJ whole genome shotgun (WGS) entry which is preliminary data.</text>
</comment>
<dbReference type="PANTHER" id="PTHR46434">
    <property type="entry name" value="GENETIC INTERACTOR OF PROHIBITINS 3, MITOCHONDRIAL"/>
    <property type="match status" value="1"/>
</dbReference>
<dbReference type="InterPro" id="IPR048422">
    <property type="entry name" value="NOA1/YqeH-like_C"/>
</dbReference>
<name>A0ABV6DT75_9BACL</name>
<dbReference type="Proteomes" id="UP001589776">
    <property type="component" value="Unassembled WGS sequence"/>
</dbReference>
<dbReference type="InterPro" id="IPR019988">
    <property type="entry name" value="GTP-bd_ribosome_bgen_YqeH"/>
</dbReference>
<dbReference type="InterPro" id="IPR050896">
    <property type="entry name" value="Mito_lipid_metab_GTPase"/>
</dbReference>
<gene>
    <name evidence="2" type="primary">yqeH</name>
    <name evidence="2" type="ORF">ACFFK0_26010</name>
</gene>
<evidence type="ECO:0000313" key="3">
    <source>
        <dbReference type="Proteomes" id="UP001589776"/>
    </source>
</evidence>
<sequence length="377" mass="41637">MTDIATKQDQEQLNCAGCGVKLQQQDPAKLGYVPQKALEKEPVICQRCFRIKHYNEASGITLDQDDFLRLLGHIGSTKSLVVNIVDIFDFEGSMISGLPRFVGDNPIILVVNKIDLLPKVTNLNRIVNWVQRQAKQLGLKVVDVVLCSAKKNMGFDRVIASIGEHRDGRDVYVVGATNVGKSTLINRLISDFSDLESELTVSQYPGTTLDMVKIPLDDGHYVIDTPGIVYKHRLTELVAKRDLARIMPDKQLKPLVFQLDEKQTLFFGGLARFDFVRGAHQSFTIYLAGGLTVHRTKLDRADELYAGHLGELLAPPSKADAESLPPLVKHALHIPKGVKQDVLISGLGWIKLNSETGAELVVHAPKGVKVIAREALI</sequence>
<dbReference type="InterPro" id="IPR030378">
    <property type="entry name" value="G_CP_dom"/>
</dbReference>
<dbReference type="InterPro" id="IPR027417">
    <property type="entry name" value="P-loop_NTPase"/>
</dbReference>
<evidence type="ECO:0000313" key="2">
    <source>
        <dbReference type="EMBL" id="MFC0215856.1"/>
    </source>
</evidence>
<dbReference type="Pfam" id="PF01926">
    <property type="entry name" value="MMR_HSR1"/>
    <property type="match status" value="1"/>
</dbReference>
<dbReference type="CDD" id="cd01855">
    <property type="entry name" value="YqeH"/>
    <property type="match status" value="1"/>
</dbReference>
<proteinExistence type="predicted"/>
<dbReference type="PANTHER" id="PTHR46434:SF1">
    <property type="entry name" value="GENETIC INTERACTOR OF PROHIBITINS 3, MITOCHONDRIAL"/>
    <property type="match status" value="1"/>
</dbReference>
<organism evidence="2 3">
    <name type="scientific">Paenibacillus chartarius</name>
    <dbReference type="NCBI Taxonomy" id="747481"/>
    <lineage>
        <taxon>Bacteria</taxon>
        <taxon>Bacillati</taxon>
        <taxon>Bacillota</taxon>
        <taxon>Bacilli</taxon>
        <taxon>Bacillales</taxon>
        <taxon>Paenibacillaceae</taxon>
        <taxon>Paenibacillus</taxon>
    </lineage>
</organism>
<dbReference type="InterPro" id="IPR006073">
    <property type="entry name" value="GTP-bd"/>
</dbReference>
<dbReference type="Gene3D" id="3.40.50.300">
    <property type="entry name" value="P-loop containing nucleotide triphosphate hydrolases"/>
    <property type="match status" value="1"/>
</dbReference>